<keyword evidence="2" id="KW-0521">NADP</keyword>
<feature type="domain" description="NmrA-like" evidence="4">
    <location>
        <begin position="3"/>
        <end position="241"/>
    </location>
</feature>
<organism evidence="5 6">
    <name type="scientific">Alternaria atra</name>
    <dbReference type="NCBI Taxonomy" id="119953"/>
    <lineage>
        <taxon>Eukaryota</taxon>
        <taxon>Fungi</taxon>
        <taxon>Dikarya</taxon>
        <taxon>Ascomycota</taxon>
        <taxon>Pezizomycotina</taxon>
        <taxon>Dothideomycetes</taxon>
        <taxon>Pleosporomycetidae</taxon>
        <taxon>Pleosporales</taxon>
        <taxon>Pleosporineae</taxon>
        <taxon>Pleosporaceae</taxon>
        <taxon>Alternaria</taxon>
        <taxon>Alternaria sect. Ulocladioides</taxon>
    </lineage>
</organism>
<dbReference type="SUPFAM" id="SSF51735">
    <property type="entry name" value="NAD(P)-binding Rossmann-fold domains"/>
    <property type="match status" value="1"/>
</dbReference>
<dbReference type="RefSeq" id="XP_043173510.1">
    <property type="nucleotide sequence ID" value="XM_043317575.1"/>
</dbReference>
<evidence type="ECO:0000256" key="1">
    <source>
        <dbReference type="ARBA" id="ARBA00005725"/>
    </source>
</evidence>
<dbReference type="Gene3D" id="3.40.50.720">
    <property type="entry name" value="NAD(P)-binding Rossmann-like Domain"/>
    <property type="match status" value="1"/>
</dbReference>
<keyword evidence="6" id="KW-1185">Reference proteome</keyword>
<dbReference type="OrthoDB" id="10000533at2759"/>
<evidence type="ECO:0000313" key="5">
    <source>
        <dbReference type="EMBL" id="CAG5181995.1"/>
    </source>
</evidence>
<dbReference type="PANTHER" id="PTHR47706:SF4">
    <property type="entry name" value="NMRA-LIKE DOMAIN-CONTAINING PROTEIN"/>
    <property type="match status" value="1"/>
</dbReference>
<comment type="similarity">
    <text evidence="1">Belongs to the NmrA-type oxidoreductase family. Isoflavone reductase subfamily.</text>
</comment>
<evidence type="ECO:0000259" key="4">
    <source>
        <dbReference type="Pfam" id="PF05368"/>
    </source>
</evidence>
<dbReference type="Proteomes" id="UP000676310">
    <property type="component" value="Unassembled WGS sequence"/>
</dbReference>
<gene>
    <name evidence="5" type="ORF">ALTATR162_LOCUS9939</name>
</gene>
<keyword evidence="3" id="KW-0560">Oxidoreductase</keyword>
<evidence type="ECO:0000313" key="6">
    <source>
        <dbReference type="Proteomes" id="UP000676310"/>
    </source>
</evidence>
<dbReference type="InterPro" id="IPR051609">
    <property type="entry name" value="NmrA/Isoflavone_reductase-like"/>
</dbReference>
<dbReference type="GeneID" id="67022215"/>
<sequence>MVKIAVAGGTGNVATNLLKATIASGNHDITIFTRSAPTKPHPSPKVTYKQVDYTDVDGLTNALRGFHTLLSFFIVHLDVDNVAQKNLIHASIAAGISRFAPSEWGIANYAGVPSYDNKDFIRKYLEDLDAKGELGSMQYCLFQPSIFMDYFAHPYPLERDLITWPFFLDFENRRAMILDDGNQPIVITAVQDDSQILARALDDTRPWPKIGGVRGCRTSINELLALGKKIRGGDWKVEYVKSEDLGKGELKASWLPLISHPTVTKDVQEAFSKQFVIMFFEAIKRGAWDVSDEFNQRFPEYKFMSAEEYLTKAWGGKP</sequence>
<accession>A0A8J2IAC0</accession>
<dbReference type="GO" id="GO:0016491">
    <property type="term" value="F:oxidoreductase activity"/>
    <property type="evidence" value="ECO:0007669"/>
    <property type="project" value="UniProtKB-KW"/>
</dbReference>
<dbReference type="PANTHER" id="PTHR47706">
    <property type="entry name" value="NMRA-LIKE FAMILY PROTEIN"/>
    <property type="match status" value="1"/>
</dbReference>
<name>A0A8J2IAC0_9PLEO</name>
<protein>
    <recommendedName>
        <fullName evidence="4">NmrA-like domain-containing protein</fullName>
    </recommendedName>
</protein>
<comment type="caution">
    <text evidence="5">The sequence shown here is derived from an EMBL/GenBank/DDBJ whole genome shotgun (WGS) entry which is preliminary data.</text>
</comment>
<evidence type="ECO:0000256" key="2">
    <source>
        <dbReference type="ARBA" id="ARBA00022857"/>
    </source>
</evidence>
<dbReference type="Pfam" id="PF05368">
    <property type="entry name" value="NmrA"/>
    <property type="match status" value="1"/>
</dbReference>
<dbReference type="InterPro" id="IPR036291">
    <property type="entry name" value="NAD(P)-bd_dom_sf"/>
</dbReference>
<dbReference type="InterPro" id="IPR008030">
    <property type="entry name" value="NmrA-like"/>
</dbReference>
<dbReference type="AlphaFoldDB" id="A0A8J2IAC0"/>
<evidence type="ECO:0000256" key="3">
    <source>
        <dbReference type="ARBA" id="ARBA00023002"/>
    </source>
</evidence>
<dbReference type="Gene3D" id="3.90.25.10">
    <property type="entry name" value="UDP-galactose 4-epimerase, domain 1"/>
    <property type="match status" value="1"/>
</dbReference>
<proteinExistence type="inferred from homology"/>
<reference evidence="5" key="1">
    <citation type="submission" date="2021-05" db="EMBL/GenBank/DDBJ databases">
        <authorList>
            <person name="Stam R."/>
        </authorList>
    </citation>
    <scope>NUCLEOTIDE SEQUENCE</scope>
    <source>
        <strain evidence="5">CS162</strain>
    </source>
</reference>
<dbReference type="EMBL" id="CAJRGZ010000027">
    <property type="protein sequence ID" value="CAG5181995.1"/>
    <property type="molecule type" value="Genomic_DNA"/>
</dbReference>